<evidence type="ECO:0000313" key="2">
    <source>
        <dbReference type="EMBL" id="KAK4207929.1"/>
    </source>
</evidence>
<feature type="compositionally biased region" description="Basic and acidic residues" evidence="1">
    <location>
        <begin position="1"/>
        <end position="13"/>
    </location>
</feature>
<protein>
    <submittedName>
        <fullName evidence="2">Uncharacterized protein</fullName>
    </submittedName>
</protein>
<evidence type="ECO:0000313" key="3">
    <source>
        <dbReference type="Proteomes" id="UP001301769"/>
    </source>
</evidence>
<reference evidence="2" key="2">
    <citation type="submission" date="2023-05" db="EMBL/GenBank/DDBJ databases">
        <authorList>
            <consortium name="Lawrence Berkeley National Laboratory"/>
            <person name="Steindorff A."/>
            <person name="Hensen N."/>
            <person name="Bonometti L."/>
            <person name="Westerberg I."/>
            <person name="Brannstrom I.O."/>
            <person name="Guillou S."/>
            <person name="Cros-Aarteil S."/>
            <person name="Calhoun S."/>
            <person name="Haridas S."/>
            <person name="Kuo A."/>
            <person name="Mondo S."/>
            <person name="Pangilinan J."/>
            <person name="Riley R."/>
            <person name="Labutti K."/>
            <person name="Andreopoulos B."/>
            <person name="Lipzen A."/>
            <person name="Chen C."/>
            <person name="Yanf M."/>
            <person name="Daum C."/>
            <person name="Ng V."/>
            <person name="Clum A."/>
            <person name="Ohm R."/>
            <person name="Martin F."/>
            <person name="Silar P."/>
            <person name="Natvig D."/>
            <person name="Lalanne C."/>
            <person name="Gautier V."/>
            <person name="Ament-Velasquez S.L."/>
            <person name="Kruys A."/>
            <person name="Hutchinson M.I."/>
            <person name="Powell A.J."/>
            <person name="Barry K."/>
            <person name="Miller A.N."/>
            <person name="Grigoriev I.V."/>
            <person name="Debuchy R."/>
            <person name="Gladieux P."/>
            <person name="Thoren M.H."/>
            <person name="Johannesson H."/>
        </authorList>
    </citation>
    <scope>NUCLEOTIDE SEQUENCE</scope>
    <source>
        <strain evidence="2">PSN293</strain>
    </source>
</reference>
<feature type="region of interest" description="Disordered" evidence="1">
    <location>
        <begin position="153"/>
        <end position="185"/>
    </location>
</feature>
<dbReference type="AlphaFoldDB" id="A0AAN6XWE5"/>
<dbReference type="Proteomes" id="UP001301769">
    <property type="component" value="Unassembled WGS sequence"/>
</dbReference>
<reference evidence="2" key="1">
    <citation type="journal article" date="2023" name="Mol. Phylogenet. Evol.">
        <title>Genome-scale phylogeny and comparative genomics of the fungal order Sordariales.</title>
        <authorList>
            <person name="Hensen N."/>
            <person name="Bonometti L."/>
            <person name="Westerberg I."/>
            <person name="Brannstrom I.O."/>
            <person name="Guillou S."/>
            <person name="Cros-Aarteil S."/>
            <person name="Calhoun S."/>
            <person name="Haridas S."/>
            <person name="Kuo A."/>
            <person name="Mondo S."/>
            <person name="Pangilinan J."/>
            <person name="Riley R."/>
            <person name="LaButti K."/>
            <person name="Andreopoulos B."/>
            <person name="Lipzen A."/>
            <person name="Chen C."/>
            <person name="Yan M."/>
            <person name="Daum C."/>
            <person name="Ng V."/>
            <person name="Clum A."/>
            <person name="Steindorff A."/>
            <person name="Ohm R.A."/>
            <person name="Martin F."/>
            <person name="Silar P."/>
            <person name="Natvig D.O."/>
            <person name="Lalanne C."/>
            <person name="Gautier V."/>
            <person name="Ament-Velasquez S.L."/>
            <person name="Kruys A."/>
            <person name="Hutchinson M.I."/>
            <person name="Powell A.J."/>
            <person name="Barry K."/>
            <person name="Miller A.N."/>
            <person name="Grigoriev I.V."/>
            <person name="Debuchy R."/>
            <person name="Gladieux P."/>
            <person name="Hiltunen Thoren M."/>
            <person name="Johannesson H."/>
        </authorList>
    </citation>
    <scope>NUCLEOTIDE SEQUENCE</scope>
    <source>
        <strain evidence="2">PSN293</strain>
    </source>
</reference>
<feature type="compositionally biased region" description="Basic and acidic residues" evidence="1">
    <location>
        <begin position="153"/>
        <end position="180"/>
    </location>
</feature>
<sequence length="358" mass="41736">MRDKPSKPADPKDPLSAQGAASRVEKLARPKKEFKDLPSWYHRLRALVYHPRHGWDFHDIQPGDFDEDISDFGTDDDPDWSDDDYPPGCECDLELGCECDWPSEEEEDLSEAPYDGPEAHLYFHLNDLRFERKRDRWESRLHFRDAKARAIEEDRKSEQEHLDGYEGFKKEQQKELEASGKKKRKRTRLGDLRGQAFRTCCTDYVDCFGPSRHIIEFEEFDKDGHEPGMTHGRMAMGDVGMYSVFEFPTPKYPSRRAVAVKLEGTGPEMFIKFLGNGYIKVKIPREYAVRVNRYADEYPRNLDKRDVPEVFKFIGAKFDLKKETQEREEAFAAMRARERSSSPVVSWGHGYRYGIQAV</sequence>
<evidence type="ECO:0000256" key="1">
    <source>
        <dbReference type="SAM" id="MobiDB-lite"/>
    </source>
</evidence>
<gene>
    <name evidence="2" type="ORF">QBC37DRAFT_432694</name>
</gene>
<name>A0AAN6XWE5_9PEZI</name>
<feature type="region of interest" description="Disordered" evidence="1">
    <location>
        <begin position="1"/>
        <end position="29"/>
    </location>
</feature>
<organism evidence="2 3">
    <name type="scientific">Rhypophila decipiens</name>
    <dbReference type="NCBI Taxonomy" id="261697"/>
    <lineage>
        <taxon>Eukaryota</taxon>
        <taxon>Fungi</taxon>
        <taxon>Dikarya</taxon>
        <taxon>Ascomycota</taxon>
        <taxon>Pezizomycotina</taxon>
        <taxon>Sordariomycetes</taxon>
        <taxon>Sordariomycetidae</taxon>
        <taxon>Sordariales</taxon>
        <taxon>Naviculisporaceae</taxon>
        <taxon>Rhypophila</taxon>
    </lineage>
</organism>
<keyword evidence="3" id="KW-1185">Reference proteome</keyword>
<comment type="caution">
    <text evidence="2">The sequence shown here is derived from an EMBL/GenBank/DDBJ whole genome shotgun (WGS) entry which is preliminary data.</text>
</comment>
<proteinExistence type="predicted"/>
<dbReference type="EMBL" id="MU858266">
    <property type="protein sequence ID" value="KAK4207929.1"/>
    <property type="molecule type" value="Genomic_DNA"/>
</dbReference>
<accession>A0AAN6XWE5</accession>